<accession>A3R6R6</accession>
<name>A3R6R6_VIBHA</name>
<protein>
    <submittedName>
        <fullName evidence="1">Secretion protein BUS3</fullName>
    </submittedName>
</protein>
<dbReference type="EMBL" id="EF157305">
    <property type="protein sequence ID" value="ABO15444.1"/>
    <property type="molecule type" value="Genomic_DNA"/>
</dbReference>
<organism evidence="1">
    <name type="scientific">Vibrio harveyi</name>
    <name type="common">Beneckea harveyi</name>
    <dbReference type="NCBI Taxonomy" id="669"/>
    <lineage>
        <taxon>Bacteria</taxon>
        <taxon>Pseudomonadati</taxon>
        <taxon>Pseudomonadota</taxon>
        <taxon>Gammaproteobacteria</taxon>
        <taxon>Vibrionales</taxon>
        <taxon>Vibrionaceae</taxon>
        <taxon>Vibrio</taxon>
    </lineage>
</organism>
<dbReference type="RefSeq" id="WP_272759291.1">
    <property type="nucleotide sequence ID" value="NZ_CP117054.1"/>
</dbReference>
<reference evidence="1" key="2">
    <citation type="journal article" date="2007" name="Appl. Environ. Microbiol.">
        <title>Cloning, characterization, and molecular application of a beta-agarase gene from Vibrio sp. strain V134.</title>
        <authorList>
            <person name="Zhang W.W."/>
            <person name="Sun L."/>
        </authorList>
    </citation>
    <scope>NUCLEOTIDE SEQUENCE</scope>
</reference>
<gene>
    <name evidence="1" type="primary">bus3</name>
</gene>
<proteinExistence type="predicted"/>
<sequence length="174" mass="19605">MKRNKQSLNNWLIGILLTTPILVNARPQFSQKQIQLSATIPSEIVSGNLISYPLDGDFKRLDYNPETNRFDDIWFYVRSESELSAVPSGYSFIQTYNNLSCYGGTTSDVVEMSIKINNKPMVAGRVDLNDADLWYRGADKYYSDVAVEMSSPVISNNKNKWCTGQVSLIVSQSI</sequence>
<evidence type="ECO:0000313" key="1">
    <source>
        <dbReference type="EMBL" id="ABO15444.1"/>
    </source>
</evidence>
<dbReference type="AlphaFoldDB" id="A3R6R6"/>
<reference evidence="1" key="1">
    <citation type="submission" date="2006-12" db="EMBL/GenBank/DDBJ databases">
        <authorList>
            <person name="Zhang W."/>
            <person name="Sun L."/>
        </authorList>
    </citation>
    <scope>NUCLEOTIDE SEQUENCE</scope>
</reference>